<dbReference type="GeneID" id="84781734"/>
<dbReference type="EMBL" id="AZDT01000010">
    <property type="protein sequence ID" value="KRK77246.1"/>
    <property type="molecule type" value="Genomic_DNA"/>
</dbReference>
<feature type="signal peptide" evidence="2">
    <location>
        <begin position="1"/>
        <end position="33"/>
    </location>
</feature>
<feature type="domain" description="DUF5776" evidence="3">
    <location>
        <begin position="526"/>
        <end position="593"/>
    </location>
</feature>
<name>A0A0R1K169_9LACO</name>
<organism evidence="4 5">
    <name type="scientific">Levilactobacillus namurensis DSM 19117</name>
    <dbReference type="NCBI Taxonomy" id="1423773"/>
    <lineage>
        <taxon>Bacteria</taxon>
        <taxon>Bacillati</taxon>
        <taxon>Bacillota</taxon>
        <taxon>Bacilli</taxon>
        <taxon>Lactobacillales</taxon>
        <taxon>Lactobacillaceae</taxon>
        <taxon>Levilactobacillus</taxon>
    </lineage>
</organism>
<dbReference type="RefSeq" id="WP_056943763.1">
    <property type="nucleotide sequence ID" value="NZ_AZDT01000010.1"/>
</dbReference>
<evidence type="ECO:0000313" key="5">
    <source>
        <dbReference type="Proteomes" id="UP000051162"/>
    </source>
</evidence>
<keyword evidence="2" id="KW-0732">Signal</keyword>
<proteinExistence type="predicted"/>
<feature type="region of interest" description="Disordered" evidence="1">
    <location>
        <begin position="295"/>
        <end position="366"/>
    </location>
</feature>
<dbReference type="STRING" id="1423773.FD30_GL000608"/>
<evidence type="ECO:0000256" key="2">
    <source>
        <dbReference type="SAM" id="SignalP"/>
    </source>
</evidence>
<dbReference type="PATRIC" id="fig|1423773.3.peg.622"/>
<evidence type="ECO:0000313" key="4">
    <source>
        <dbReference type="EMBL" id="KRK77246.1"/>
    </source>
</evidence>
<feature type="compositionally biased region" description="Low complexity" evidence="1">
    <location>
        <begin position="330"/>
        <end position="345"/>
    </location>
</feature>
<dbReference type="AlphaFoldDB" id="A0A0R1K169"/>
<dbReference type="OrthoDB" id="2329141at2"/>
<feature type="domain" description="DUF5776" evidence="3">
    <location>
        <begin position="454"/>
        <end position="520"/>
    </location>
</feature>
<evidence type="ECO:0000256" key="1">
    <source>
        <dbReference type="SAM" id="MobiDB-lite"/>
    </source>
</evidence>
<evidence type="ECO:0000259" key="3">
    <source>
        <dbReference type="Pfam" id="PF19087"/>
    </source>
</evidence>
<protein>
    <recommendedName>
        <fullName evidence="3">DUF5776 domain-containing protein</fullName>
    </recommendedName>
</protein>
<reference evidence="4 5" key="1">
    <citation type="journal article" date="2015" name="Genome Announc.">
        <title>Expanding the biotechnology potential of lactobacilli through comparative genomics of 213 strains and associated genera.</title>
        <authorList>
            <person name="Sun Z."/>
            <person name="Harris H.M."/>
            <person name="McCann A."/>
            <person name="Guo C."/>
            <person name="Argimon S."/>
            <person name="Zhang W."/>
            <person name="Yang X."/>
            <person name="Jeffery I.B."/>
            <person name="Cooney J.C."/>
            <person name="Kagawa T.F."/>
            <person name="Liu W."/>
            <person name="Song Y."/>
            <person name="Salvetti E."/>
            <person name="Wrobel A."/>
            <person name="Rasinkangas P."/>
            <person name="Parkhill J."/>
            <person name="Rea M.C."/>
            <person name="O'Sullivan O."/>
            <person name="Ritari J."/>
            <person name="Douillard F.P."/>
            <person name="Paul Ross R."/>
            <person name="Yang R."/>
            <person name="Briner A.E."/>
            <person name="Felis G.E."/>
            <person name="de Vos W.M."/>
            <person name="Barrangou R."/>
            <person name="Klaenhammer T.R."/>
            <person name="Caufield P.W."/>
            <person name="Cui Y."/>
            <person name="Zhang H."/>
            <person name="O'Toole P.W."/>
        </authorList>
    </citation>
    <scope>NUCLEOTIDE SEQUENCE [LARGE SCALE GENOMIC DNA]</scope>
    <source>
        <strain evidence="4 5">DSM 19117</strain>
    </source>
</reference>
<dbReference type="Proteomes" id="UP000051162">
    <property type="component" value="Unassembled WGS sequence"/>
</dbReference>
<dbReference type="Pfam" id="PF19087">
    <property type="entry name" value="DUF5776"/>
    <property type="match status" value="2"/>
</dbReference>
<accession>A0A0R1K169</accession>
<comment type="caution">
    <text evidence="4">The sequence shown here is derived from an EMBL/GenBank/DDBJ whole genome shotgun (WGS) entry which is preliminary data.</text>
</comment>
<keyword evidence="5" id="KW-1185">Reference proteome</keyword>
<feature type="compositionally biased region" description="Pro residues" evidence="1">
    <location>
        <begin position="310"/>
        <end position="320"/>
    </location>
</feature>
<gene>
    <name evidence="4" type="ORF">FD30_GL000608</name>
</gene>
<dbReference type="InterPro" id="IPR044081">
    <property type="entry name" value="DUF5776"/>
</dbReference>
<sequence length="597" mass="65924">MATKQLKKLLITTAVLTMAVGSSGALSPVIAQAETTPTTVTKDQKTTAEDTTTYDIGEVTLPLSYAWSKGQWRTALNPMVAGLPETLTKEQLADDAYMDGLTYPSGMSKEVIRNAFNPLMGDLTLKKGETVAEFTAAINGENDMDIATTVDQMAQAAGFVAWTIKSTQLYLEGRYTRADYVADYPQIKAYIDAAGEREGGEWMPKAYETALTDDKTFNTLMYSTSQDGTNQVATQYGLTNRDLDLTKVDAQGSEQSTRDLLESPADWLVSTDPKTGLKTLNLVIMMPVAFAFDDGETATTPTNPIEPAKPVTPDPEPTPDPDPDKPVTPEKPTLPTTPVTPILPEQPEVTTPNQDDEVTAGEAGAAVTPAKKGTAVYATKKIGLYSSRNFSTKTRRQWYAKQSRINRPMFVVTDYATSKTGALRYRVKDVNHQSTTYGKKGYITANATYTAPVYYQTKQKTLTVINPAGVNAYQNKDLTKRTKHYRQGQVLKVKKIVRHHLTTRMQLTNGQYVTANKKLVISGQQAMVKRVQTKKAINRYTTVNLKQINHHYRKGQKIAVRGWDYAASRDFSHKDVLRYQVSGGYITANQAQVKVIK</sequence>
<feature type="chain" id="PRO_5006406367" description="DUF5776 domain-containing protein" evidence="2">
    <location>
        <begin position="34"/>
        <end position="597"/>
    </location>
</feature>